<gene>
    <name evidence="14" type="ORF">RUM43_010845</name>
</gene>
<evidence type="ECO:0000256" key="12">
    <source>
        <dbReference type="ARBA" id="ARBA00031304"/>
    </source>
</evidence>
<organism evidence="14 15">
    <name type="scientific">Polyplax serrata</name>
    <name type="common">Common mouse louse</name>
    <dbReference type="NCBI Taxonomy" id="468196"/>
    <lineage>
        <taxon>Eukaryota</taxon>
        <taxon>Metazoa</taxon>
        <taxon>Ecdysozoa</taxon>
        <taxon>Arthropoda</taxon>
        <taxon>Hexapoda</taxon>
        <taxon>Insecta</taxon>
        <taxon>Pterygota</taxon>
        <taxon>Neoptera</taxon>
        <taxon>Paraneoptera</taxon>
        <taxon>Psocodea</taxon>
        <taxon>Troctomorpha</taxon>
        <taxon>Phthiraptera</taxon>
        <taxon>Anoplura</taxon>
        <taxon>Polyplacidae</taxon>
        <taxon>Polyplax</taxon>
    </lineage>
</organism>
<dbReference type="InterPro" id="IPR009060">
    <property type="entry name" value="UBA-like_sf"/>
</dbReference>
<evidence type="ECO:0000256" key="4">
    <source>
        <dbReference type="ARBA" id="ARBA00017870"/>
    </source>
</evidence>
<keyword evidence="11" id="KW-0539">Nucleus</keyword>
<evidence type="ECO:0000256" key="8">
    <source>
        <dbReference type="ARBA" id="ARBA00022801"/>
    </source>
</evidence>
<sequence length="362" mass="42138">MSADEGVTLTRATYDKLTADFAKITGTNEALAQTFLQDHEWNLERSVQTFYEALNEEEKQNKRQNVAPAINFPRNFTGAPSKQVDPDELYDPRTVQQLFGEGKAVTTEPPPRLKFLTWNLDGLDVHNLKRRTRAVIKLIEKHEPDIIFLQEVIPESADYFESKLPEYKCIRGGEDDYFTMTLLRIFTIFYDNSCTVDFPDTQMGRNLLITEAHMGKLKFKLLNTHLESTAEHSAERMNQLKIAFDKCELFSTDYTVIFGGDLNLRDKEAQVPRNFFDLWEYCGCPQQFKYTWDMTKNTNSKANFGRFKPRCRFDRVYFRFSSPKRAFPKHFALIGSEKVPQTQSFPSDHWGIVVLFDLDHRV</sequence>
<dbReference type="Gene3D" id="1.10.8.10">
    <property type="entry name" value="DNA helicase RuvA subunit, C-terminal domain"/>
    <property type="match status" value="1"/>
</dbReference>
<comment type="subcellular location">
    <subcellularLocation>
        <location evidence="3">Nucleus</location>
        <location evidence="3">PML body</location>
    </subcellularLocation>
</comment>
<evidence type="ECO:0000256" key="7">
    <source>
        <dbReference type="ARBA" id="ARBA00022763"/>
    </source>
</evidence>
<keyword evidence="7" id="KW-0227">DNA damage</keyword>
<comment type="cofactor">
    <cofactor evidence="2">
        <name>Mg(2+)</name>
        <dbReference type="ChEBI" id="CHEBI:18420"/>
    </cofactor>
</comment>
<keyword evidence="5" id="KW-0540">Nuclease</keyword>
<dbReference type="GO" id="GO:0070260">
    <property type="term" value="F:5'-tyrosyl-DNA phosphodiesterase activity"/>
    <property type="evidence" value="ECO:0007669"/>
    <property type="project" value="TreeGrafter"/>
</dbReference>
<dbReference type="PANTHER" id="PTHR15822:SF4">
    <property type="entry name" value="TYROSYL-DNA PHOSPHODIESTERASE 2"/>
    <property type="match status" value="1"/>
</dbReference>
<evidence type="ECO:0000313" key="14">
    <source>
        <dbReference type="EMBL" id="KAK6620553.1"/>
    </source>
</evidence>
<dbReference type="GO" id="GO:0046872">
    <property type="term" value="F:metal ion binding"/>
    <property type="evidence" value="ECO:0007669"/>
    <property type="project" value="UniProtKB-KW"/>
</dbReference>
<dbReference type="SUPFAM" id="SSF56219">
    <property type="entry name" value="DNase I-like"/>
    <property type="match status" value="1"/>
</dbReference>
<dbReference type="GO" id="GO:0016605">
    <property type="term" value="C:PML body"/>
    <property type="evidence" value="ECO:0007669"/>
    <property type="project" value="UniProtKB-SubCell"/>
</dbReference>
<dbReference type="InterPro" id="IPR005135">
    <property type="entry name" value="Endo/exonuclease/phosphatase"/>
</dbReference>
<evidence type="ECO:0000256" key="11">
    <source>
        <dbReference type="ARBA" id="ARBA00023242"/>
    </source>
</evidence>
<dbReference type="AlphaFoldDB" id="A0AAN8RT41"/>
<keyword evidence="10" id="KW-0234">DNA repair</keyword>
<protein>
    <recommendedName>
        <fullName evidence="4">Tyrosyl-DNA phosphodiesterase 2</fullName>
    </recommendedName>
    <alternativeName>
        <fullName evidence="12">5'-tyrosyl-DNA phosphodiesterase</fullName>
    </alternativeName>
</protein>
<dbReference type="Gene3D" id="3.60.10.10">
    <property type="entry name" value="Endonuclease/exonuclease/phosphatase"/>
    <property type="match status" value="1"/>
</dbReference>
<comment type="caution">
    <text evidence="14">The sequence shown here is derived from an EMBL/GenBank/DDBJ whole genome shotgun (WGS) entry which is preliminary data.</text>
</comment>
<evidence type="ECO:0000256" key="6">
    <source>
        <dbReference type="ARBA" id="ARBA00022723"/>
    </source>
</evidence>
<keyword evidence="8" id="KW-0378">Hydrolase</keyword>
<keyword evidence="6" id="KW-0479">Metal-binding</keyword>
<proteinExistence type="predicted"/>
<dbReference type="CDD" id="cd09080">
    <property type="entry name" value="TDP2"/>
    <property type="match status" value="1"/>
</dbReference>
<dbReference type="PANTHER" id="PTHR15822">
    <property type="entry name" value="TRAF AND TNF RECEPTOR-ASSOCIATED PROTEIN"/>
    <property type="match status" value="1"/>
</dbReference>
<evidence type="ECO:0000259" key="13">
    <source>
        <dbReference type="Pfam" id="PF03372"/>
    </source>
</evidence>
<dbReference type="GO" id="GO:0005737">
    <property type="term" value="C:cytoplasm"/>
    <property type="evidence" value="ECO:0007669"/>
    <property type="project" value="TreeGrafter"/>
</dbReference>
<reference evidence="14 15" key="1">
    <citation type="submission" date="2023-10" db="EMBL/GenBank/DDBJ databases">
        <title>Genomes of two closely related lineages of the louse Polyplax serrata with different host specificities.</title>
        <authorList>
            <person name="Martinu J."/>
            <person name="Tarabai H."/>
            <person name="Stefka J."/>
            <person name="Hypsa V."/>
        </authorList>
    </citation>
    <scope>NUCLEOTIDE SEQUENCE [LARGE SCALE GENOMIC DNA]</scope>
    <source>
        <strain evidence="14">HR10_N</strain>
    </source>
</reference>
<dbReference type="Pfam" id="PF14555">
    <property type="entry name" value="UBA_4"/>
    <property type="match status" value="1"/>
</dbReference>
<dbReference type="EMBL" id="JAWJWE010000039">
    <property type="protein sequence ID" value="KAK6620553.1"/>
    <property type="molecule type" value="Genomic_DNA"/>
</dbReference>
<evidence type="ECO:0000256" key="3">
    <source>
        <dbReference type="ARBA" id="ARBA00004322"/>
    </source>
</evidence>
<evidence type="ECO:0000256" key="10">
    <source>
        <dbReference type="ARBA" id="ARBA00023204"/>
    </source>
</evidence>
<name>A0AAN8RT41_POLSC</name>
<feature type="domain" description="Endonuclease/exonuclease/phosphatase" evidence="13">
    <location>
        <begin position="116"/>
        <end position="349"/>
    </location>
</feature>
<dbReference type="InterPro" id="IPR051547">
    <property type="entry name" value="TDP2-like"/>
</dbReference>
<dbReference type="Pfam" id="PF03372">
    <property type="entry name" value="Exo_endo_phos"/>
    <property type="match status" value="1"/>
</dbReference>
<dbReference type="SUPFAM" id="SSF46934">
    <property type="entry name" value="UBA-like"/>
    <property type="match status" value="1"/>
</dbReference>
<dbReference type="GO" id="GO:0004518">
    <property type="term" value="F:nuclease activity"/>
    <property type="evidence" value="ECO:0007669"/>
    <property type="project" value="UniProtKB-KW"/>
</dbReference>
<evidence type="ECO:0000313" key="15">
    <source>
        <dbReference type="Proteomes" id="UP001372834"/>
    </source>
</evidence>
<dbReference type="Proteomes" id="UP001372834">
    <property type="component" value="Unassembled WGS sequence"/>
</dbReference>
<dbReference type="GO" id="GO:0006302">
    <property type="term" value="P:double-strand break repair"/>
    <property type="evidence" value="ECO:0007669"/>
    <property type="project" value="TreeGrafter"/>
</dbReference>
<evidence type="ECO:0000256" key="1">
    <source>
        <dbReference type="ARBA" id="ARBA00001936"/>
    </source>
</evidence>
<evidence type="ECO:0000256" key="2">
    <source>
        <dbReference type="ARBA" id="ARBA00001946"/>
    </source>
</evidence>
<keyword evidence="9" id="KW-0460">Magnesium</keyword>
<evidence type="ECO:0000256" key="9">
    <source>
        <dbReference type="ARBA" id="ARBA00022842"/>
    </source>
</evidence>
<dbReference type="FunFam" id="3.60.10.10:FF:000024">
    <property type="entry name" value="Tyrosyl-DNA phosphodiesterase 2"/>
    <property type="match status" value="1"/>
</dbReference>
<dbReference type="GO" id="GO:0003697">
    <property type="term" value="F:single-stranded DNA binding"/>
    <property type="evidence" value="ECO:0007669"/>
    <property type="project" value="TreeGrafter"/>
</dbReference>
<accession>A0AAN8RT41</accession>
<evidence type="ECO:0000256" key="5">
    <source>
        <dbReference type="ARBA" id="ARBA00022722"/>
    </source>
</evidence>
<dbReference type="InterPro" id="IPR036691">
    <property type="entry name" value="Endo/exonu/phosph_ase_sf"/>
</dbReference>
<comment type="cofactor">
    <cofactor evidence="1">
        <name>Mn(2+)</name>
        <dbReference type="ChEBI" id="CHEBI:29035"/>
    </cofactor>
</comment>